<feature type="compositionally biased region" description="Basic and acidic residues" evidence="1">
    <location>
        <begin position="1"/>
        <end position="17"/>
    </location>
</feature>
<feature type="compositionally biased region" description="Basic and acidic residues" evidence="1">
    <location>
        <begin position="45"/>
        <end position="58"/>
    </location>
</feature>
<dbReference type="AlphaFoldDB" id="A0A8H3LFE5"/>
<proteinExistence type="predicted"/>
<protein>
    <submittedName>
        <fullName evidence="2">Uncharacterized protein</fullName>
    </submittedName>
</protein>
<dbReference type="Proteomes" id="UP000615446">
    <property type="component" value="Unassembled WGS sequence"/>
</dbReference>
<feature type="compositionally biased region" description="Acidic residues" evidence="1">
    <location>
        <begin position="59"/>
        <end position="73"/>
    </location>
</feature>
<evidence type="ECO:0000313" key="3">
    <source>
        <dbReference type="Proteomes" id="UP000615446"/>
    </source>
</evidence>
<organism evidence="2 3">
    <name type="scientific">Rhizophagus clarus</name>
    <dbReference type="NCBI Taxonomy" id="94130"/>
    <lineage>
        <taxon>Eukaryota</taxon>
        <taxon>Fungi</taxon>
        <taxon>Fungi incertae sedis</taxon>
        <taxon>Mucoromycota</taxon>
        <taxon>Glomeromycotina</taxon>
        <taxon>Glomeromycetes</taxon>
        <taxon>Glomerales</taxon>
        <taxon>Glomeraceae</taxon>
        <taxon>Rhizophagus</taxon>
    </lineage>
</organism>
<evidence type="ECO:0000256" key="1">
    <source>
        <dbReference type="SAM" id="MobiDB-lite"/>
    </source>
</evidence>
<sequence>MVTESDIPKSHVNCRSEDYDDYDSDEPFLDNEDYYNGNPIPNNEDYDKNSDRQSLDNKDCDEDDDKGDIETESDCSKTSAYISEENDELTDDDKEFEESEMTNINDDELIQGEEEIYADIFDGLLYKDLLQRDFFKDDRDIALSGTCDGYQIFEQRTDDCWNYKNLKKEFSV</sequence>
<gene>
    <name evidence="2" type="ORF">RCL2_001198800</name>
</gene>
<feature type="compositionally biased region" description="Acidic residues" evidence="1">
    <location>
        <begin position="18"/>
        <end position="33"/>
    </location>
</feature>
<reference evidence="2" key="1">
    <citation type="submission" date="2019-10" db="EMBL/GenBank/DDBJ databases">
        <title>Conservation and host-specific expression of non-tandemly repeated heterogenous ribosome RNA gene in arbuscular mycorrhizal fungi.</title>
        <authorList>
            <person name="Maeda T."/>
            <person name="Kobayashi Y."/>
            <person name="Nakagawa T."/>
            <person name="Ezawa T."/>
            <person name="Yamaguchi K."/>
            <person name="Bino T."/>
            <person name="Nishimoto Y."/>
            <person name="Shigenobu S."/>
            <person name="Kawaguchi M."/>
        </authorList>
    </citation>
    <scope>NUCLEOTIDE SEQUENCE</scope>
    <source>
        <strain evidence="2">HR1</strain>
    </source>
</reference>
<comment type="caution">
    <text evidence="2">The sequence shown here is derived from an EMBL/GenBank/DDBJ whole genome shotgun (WGS) entry which is preliminary data.</text>
</comment>
<accession>A0A8H3LFE5</accession>
<feature type="region of interest" description="Disordered" evidence="1">
    <location>
        <begin position="1"/>
        <end position="92"/>
    </location>
</feature>
<dbReference type="OrthoDB" id="2445277at2759"/>
<evidence type="ECO:0000313" key="2">
    <source>
        <dbReference type="EMBL" id="GES84902.1"/>
    </source>
</evidence>
<dbReference type="EMBL" id="BLAL01000087">
    <property type="protein sequence ID" value="GES84902.1"/>
    <property type="molecule type" value="Genomic_DNA"/>
</dbReference>
<name>A0A8H3LFE5_9GLOM</name>